<keyword evidence="2" id="KW-1185">Reference proteome</keyword>
<sequence length="53" mass="5987">MPKMRKKGDLPSKPCAACGLPFAWRKKWERDWDAVKYCSERCRRAAKSAGAGS</sequence>
<name>A0ABS7PHC1_9SPHN</name>
<organism evidence="1 2">
    <name type="scientific">Alteriqipengyuania abyssalis</name>
    <dbReference type="NCBI Taxonomy" id="2860200"/>
    <lineage>
        <taxon>Bacteria</taxon>
        <taxon>Pseudomonadati</taxon>
        <taxon>Pseudomonadota</taxon>
        <taxon>Alphaproteobacteria</taxon>
        <taxon>Sphingomonadales</taxon>
        <taxon>Erythrobacteraceae</taxon>
        <taxon>Alteriqipengyuania</taxon>
    </lineage>
</organism>
<dbReference type="InterPro" id="IPR017136">
    <property type="entry name" value="UCP037205"/>
</dbReference>
<dbReference type="PANTHER" id="PTHR37463">
    <property type="entry name" value="GSL3115 PROTEIN"/>
    <property type="match status" value="1"/>
</dbReference>
<comment type="caution">
    <text evidence="1">The sequence shown here is derived from an EMBL/GenBank/DDBJ whole genome shotgun (WGS) entry which is preliminary data.</text>
</comment>
<protein>
    <submittedName>
        <fullName evidence="1">DUF2256 domain-containing protein</fullName>
    </submittedName>
</protein>
<dbReference type="PANTHER" id="PTHR37463:SF1">
    <property type="entry name" value="DUF2256 DOMAIN-CONTAINING PROTEIN"/>
    <property type="match status" value="1"/>
</dbReference>
<gene>
    <name evidence="1" type="ORF">KYN89_09260</name>
</gene>
<reference evidence="1 2" key="1">
    <citation type="submission" date="2021-07" db="EMBL/GenBank/DDBJ databases">
        <title>Alteriqipengyuania abyssalis NZ-12B nov, sp.nov isolated from deep sea sponge in pacific ocean.</title>
        <authorList>
            <person name="Tareen S."/>
            <person name="Wink J."/>
        </authorList>
    </citation>
    <scope>NUCLEOTIDE SEQUENCE [LARGE SCALE GENOMIC DNA]</scope>
    <source>
        <strain evidence="1 2">NZ-12B</strain>
    </source>
</reference>
<dbReference type="Pfam" id="PF10013">
    <property type="entry name" value="DUF2256"/>
    <property type="match status" value="1"/>
</dbReference>
<dbReference type="PIRSF" id="PIRSF037205">
    <property type="entry name" value="UCP037205"/>
    <property type="match status" value="1"/>
</dbReference>
<evidence type="ECO:0000313" key="1">
    <source>
        <dbReference type="EMBL" id="MBY8337237.1"/>
    </source>
</evidence>
<proteinExistence type="predicted"/>
<dbReference type="Proteomes" id="UP000759298">
    <property type="component" value="Unassembled WGS sequence"/>
</dbReference>
<dbReference type="RefSeq" id="WP_222824777.1">
    <property type="nucleotide sequence ID" value="NZ_JAHWXP010000002.1"/>
</dbReference>
<evidence type="ECO:0000313" key="2">
    <source>
        <dbReference type="Proteomes" id="UP000759298"/>
    </source>
</evidence>
<accession>A0ABS7PHC1</accession>
<dbReference type="EMBL" id="JAHWXP010000002">
    <property type="protein sequence ID" value="MBY8337237.1"/>
    <property type="molecule type" value="Genomic_DNA"/>
</dbReference>